<proteinExistence type="predicted"/>
<accession>A0A0D6Q108</accession>
<keyword evidence="2" id="KW-0732">Signal</keyword>
<feature type="chain" id="PRO_5002310352" description="Transglycosylase SLT domain-containing protein" evidence="2">
    <location>
        <begin position="32"/>
        <end position="270"/>
    </location>
</feature>
<evidence type="ECO:0000313" key="4">
    <source>
        <dbReference type="Proteomes" id="UP000032675"/>
    </source>
</evidence>
<dbReference type="RefSeq" id="WP_048851691.1">
    <property type="nucleotide sequence ID" value="NZ_BANI01000125.1"/>
</dbReference>
<protein>
    <recommendedName>
        <fullName evidence="5">Transglycosylase SLT domain-containing protein</fullName>
    </recommendedName>
</protein>
<comment type="caution">
    <text evidence="3">The sequence shown here is derived from an EMBL/GenBank/DDBJ whole genome shotgun (WGS) entry which is preliminary data.</text>
</comment>
<dbReference type="Proteomes" id="UP000032675">
    <property type="component" value="Unassembled WGS sequence"/>
</dbReference>
<dbReference type="InterPro" id="IPR023346">
    <property type="entry name" value="Lysozyme-like_dom_sf"/>
</dbReference>
<name>A0A0D6Q108_KOMEU</name>
<dbReference type="SUPFAM" id="SSF53955">
    <property type="entry name" value="Lysozyme-like"/>
    <property type="match status" value="1"/>
</dbReference>
<evidence type="ECO:0000256" key="2">
    <source>
        <dbReference type="SAM" id="SignalP"/>
    </source>
</evidence>
<feature type="region of interest" description="Disordered" evidence="1">
    <location>
        <begin position="50"/>
        <end position="83"/>
    </location>
</feature>
<dbReference type="AlphaFoldDB" id="A0A0D6Q108"/>
<organism evidence="3 4">
    <name type="scientific">Komagataeibacter europaeus NBRC 3261</name>
    <dbReference type="NCBI Taxonomy" id="1234669"/>
    <lineage>
        <taxon>Bacteria</taxon>
        <taxon>Pseudomonadati</taxon>
        <taxon>Pseudomonadota</taxon>
        <taxon>Alphaproteobacteria</taxon>
        <taxon>Acetobacterales</taxon>
        <taxon>Acetobacteraceae</taxon>
        <taxon>Komagataeibacter</taxon>
    </lineage>
</organism>
<sequence length="270" mass="26973">MIRLPFPCCRTAQATVVLVTCGLLVPPIGHAQTVNVPGGLPTHVNATYQEPGLGGWTPDTTGTAQTTSGSGAVTQPTTAGTSDSDALETLYQQSWGYAAAQNAEALGVNPSALAATCVVESGCQNLYTAGNGSTITGAFQMSNGTYSQTLGEALAADPSLASSITSGTAGQQDPATQAVAAAQYLKDAATSLQHSGISNPTALDARAYYNFGPSAGAEIATADDSSLMSSYISSTAMSGNNISSTTTVGQWRAAVAAKMGSAASSSILTG</sequence>
<dbReference type="EMBL" id="BANI01000125">
    <property type="protein sequence ID" value="GAN97119.1"/>
    <property type="molecule type" value="Genomic_DNA"/>
</dbReference>
<evidence type="ECO:0000313" key="3">
    <source>
        <dbReference type="EMBL" id="GAN97119.1"/>
    </source>
</evidence>
<feature type="compositionally biased region" description="Low complexity" evidence="1">
    <location>
        <begin position="56"/>
        <end position="74"/>
    </location>
</feature>
<evidence type="ECO:0000256" key="1">
    <source>
        <dbReference type="SAM" id="MobiDB-lite"/>
    </source>
</evidence>
<feature type="signal peptide" evidence="2">
    <location>
        <begin position="1"/>
        <end position="31"/>
    </location>
</feature>
<evidence type="ECO:0008006" key="5">
    <source>
        <dbReference type="Google" id="ProtNLM"/>
    </source>
</evidence>
<gene>
    <name evidence="3" type="ORF">Geu3261_0142_017</name>
</gene>
<dbReference type="Gene3D" id="1.10.530.10">
    <property type="match status" value="1"/>
</dbReference>
<reference evidence="3 4" key="1">
    <citation type="submission" date="2012-11" db="EMBL/GenBank/DDBJ databases">
        <title>Whole genome sequence of Gluconacetobacter europaeus NBRC3261.</title>
        <authorList>
            <person name="Azuma Y."/>
            <person name="Higashiura N."/>
            <person name="Hirakawa H."/>
            <person name="Matsushita K."/>
        </authorList>
    </citation>
    <scope>NUCLEOTIDE SEQUENCE [LARGE SCALE GENOMIC DNA]</scope>
    <source>
        <strain evidence="3 4">NBRC 3261</strain>
    </source>
</reference>